<evidence type="ECO:0000256" key="1">
    <source>
        <dbReference type="SAM" id="Phobius"/>
    </source>
</evidence>
<accession>A0A9P9JIH6</accession>
<gene>
    <name evidence="2" type="ORF">EDB81DRAFT_12164</name>
</gene>
<keyword evidence="1" id="KW-0472">Membrane</keyword>
<sequence length="134" mass="14828">MPKDAISPRFRVIDCGELYMVHFPDSSSQESSELTDAPLNRSTQFDTIQRKPPKQLHYISVESFTSHSSRKVGGNLFSLLITCSLFVNPPLVISAIIHVIACFLTSVPMCGMAFKVIFPSVAIKNTFIHLSAPD</sequence>
<protein>
    <submittedName>
        <fullName evidence="2">Uncharacterized protein</fullName>
    </submittedName>
</protein>
<keyword evidence="1" id="KW-1133">Transmembrane helix</keyword>
<evidence type="ECO:0000313" key="2">
    <source>
        <dbReference type="EMBL" id="KAH7175571.1"/>
    </source>
</evidence>
<organism evidence="2 3">
    <name type="scientific">Dactylonectria macrodidyma</name>
    <dbReference type="NCBI Taxonomy" id="307937"/>
    <lineage>
        <taxon>Eukaryota</taxon>
        <taxon>Fungi</taxon>
        <taxon>Dikarya</taxon>
        <taxon>Ascomycota</taxon>
        <taxon>Pezizomycotina</taxon>
        <taxon>Sordariomycetes</taxon>
        <taxon>Hypocreomycetidae</taxon>
        <taxon>Hypocreales</taxon>
        <taxon>Nectriaceae</taxon>
        <taxon>Dactylonectria</taxon>
    </lineage>
</organism>
<evidence type="ECO:0000313" key="3">
    <source>
        <dbReference type="Proteomes" id="UP000738349"/>
    </source>
</evidence>
<proteinExistence type="predicted"/>
<comment type="caution">
    <text evidence="2">The sequence shown here is derived from an EMBL/GenBank/DDBJ whole genome shotgun (WGS) entry which is preliminary data.</text>
</comment>
<feature type="transmembrane region" description="Helical" evidence="1">
    <location>
        <begin position="72"/>
        <end position="89"/>
    </location>
</feature>
<keyword evidence="3" id="KW-1185">Reference proteome</keyword>
<feature type="transmembrane region" description="Helical" evidence="1">
    <location>
        <begin position="95"/>
        <end position="118"/>
    </location>
</feature>
<keyword evidence="1" id="KW-0812">Transmembrane</keyword>
<dbReference type="AlphaFoldDB" id="A0A9P9JIH6"/>
<reference evidence="2" key="1">
    <citation type="journal article" date="2021" name="Nat. Commun.">
        <title>Genetic determinants of endophytism in the Arabidopsis root mycobiome.</title>
        <authorList>
            <person name="Mesny F."/>
            <person name="Miyauchi S."/>
            <person name="Thiergart T."/>
            <person name="Pickel B."/>
            <person name="Atanasova L."/>
            <person name="Karlsson M."/>
            <person name="Huettel B."/>
            <person name="Barry K.W."/>
            <person name="Haridas S."/>
            <person name="Chen C."/>
            <person name="Bauer D."/>
            <person name="Andreopoulos W."/>
            <person name="Pangilinan J."/>
            <person name="LaButti K."/>
            <person name="Riley R."/>
            <person name="Lipzen A."/>
            <person name="Clum A."/>
            <person name="Drula E."/>
            <person name="Henrissat B."/>
            <person name="Kohler A."/>
            <person name="Grigoriev I.V."/>
            <person name="Martin F.M."/>
            <person name="Hacquard S."/>
        </authorList>
    </citation>
    <scope>NUCLEOTIDE SEQUENCE</scope>
    <source>
        <strain evidence="2">MPI-CAGE-AT-0147</strain>
    </source>
</reference>
<dbReference type="Proteomes" id="UP000738349">
    <property type="component" value="Unassembled WGS sequence"/>
</dbReference>
<dbReference type="EMBL" id="JAGMUV010000001">
    <property type="protein sequence ID" value="KAH7175571.1"/>
    <property type="molecule type" value="Genomic_DNA"/>
</dbReference>
<name>A0A9P9JIH6_9HYPO</name>